<organism evidence="1 2">
    <name type="scientific">Irregularibacter muris</name>
    <dbReference type="NCBI Taxonomy" id="1796619"/>
    <lineage>
        <taxon>Bacteria</taxon>
        <taxon>Bacillati</taxon>
        <taxon>Bacillota</taxon>
        <taxon>Clostridia</taxon>
        <taxon>Eubacteriales</taxon>
        <taxon>Eubacteriaceae</taxon>
        <taxon>Irregularibacter</taxon>
    </lineage>
</organism>
<reference evidence="1" key="1">
    <citation type="submission" date="2022-07" db="EMBL/GenBank/DDBJ databases">
        <title>Enhanced cultured diversity of the mouse gut microbiota enables custom-made synthetic communities.</title>
        <authorList>
            <person name="Afrizal A."/>
        </authorList>
    </citation>
    <scope>NUCLEOTIDE SEQUENCE</scope>
    <source>
        <strain evidence="1">DSM 28593</strain>
    </source>
</reference>
<name>A0AAE3HES1_9FIRM</name>
<accession>A0AAE3HES1</accession>
<gene>
    <name evidence="1" type="ORF">NSA47_02275</name>
</gene>
<dbReference type="AlphaFoldDB" id="A0AAE3HES1"/>
<protein>
    <submittedName>
        <fullName evidence="1">Uncharacterized protein</fullName>
    </submittedName>
</protein>
<sequence length="163" mass="17961">MFTPRNKKVAFLDGEAGTFNRMKGFTALSTNKNPKEYTRQYIDEAFETTDVVAISTSIDFTFDQMQNDPVHEKLVDIIDKEKIGDGAMVTLAVVDLTQPGTTENSFKAVKRDFVVVPGTEGDNVDAYTYGGTFKVKGSRIEGEATSTDGWETCTFTKDDEAGI</sequence>
<dbReference type="Proteomes" id="UP001205748">
    <property type="component" value="Unassembled WGS sequence"/>
</dbReference>
<proteinExistence type="predicted"/>
<dbReference type="RefSeq" id="WP_257529262.1">
    <property type="nucleotide sequence ID" value="NZ_JANKAS010000002.1"/>
</dbReference>
<keyword evidence="2" id="KW-1185">Reference proteome</keyword>
<evidence type="ECO:0000313" key="2">
    <source>
        <dbReference type="Proteomes" id="UP001205748"/>
    </source>
</evidence>
<comment type="caution">
    <text evidence="1">The sequence shown here is derived from an EMBL/GenBank/DDBJ whole genome shotgun (WGS) entry which is preliminary data.</text>
</comment>
<evidence type="ECO:0000313" key="1">
    <source>
        <dbReference type="EMBL" id="MCR1897814.1"/>
    </source>
</evidence>
<dbReference type="EMBL" id="JANKAS010000002">
    <property type="protein sequence ID" value="MCR1897814.1"/>
    <property type="molecule type" value="Genomic_DNA"/>
</dbReference>